<comment type="caution">
    <text evidence="1">The sequence shown here is derived from an EMBL/GenBank/DDBJ whole genome shotgun (WGS) entry which is preliminary data.</text>
</comment>
<dbReference type="EMBL" id="ABXW01000017">
    <property type="protein sequence ID" value="EEB46872.1"/>
    <property type="molecule type" value="Genomic_DNA"/>
</dbReference>
<reference evidence="1 2" key="1">
    <citation type="submission" date="2008-10" db="EMBL/GenBank/DDBJ databases">
        <title>Draft genome sequence of Providencia alcalifaciens (DSM 30120).</title>
        <authorList>
            <person name="Sudarsanam P."/>
            <person name="Ley R."/>
            <person name="Guruge J."/>
            <person name="Turnbaugh P.J."/>
            <person name="Mahowald M."/>
            <person name="Liep D."/>
            <person name="Gordon J."/>
        </authorList>
    </citation>
    <scope>NUCLEOTIDE SEQUENCE [LARGE SCALE GENOMIC DNA]</scope>
    <source>
        <strain evidence="1 2">DSM 30120</strain>
    </source>
</reference>
<organism evidence="1 2">
    <name type="scientific">Providencia alcalifaciens DSM 30120</name>
    <dbReference type="NCBI Taxonomy" id="520999"/>
    <lineage>
        <taxon>Bacteria</taxon>
        <taxon>Pseudomonadati</taxon>
        <taxon>Pseudomonadota</taxon>
        <taxon>Gammaproteobacteria</taxon>
        <taxon>Enterobacterales</taxon>
        <taxon>Morganellaceae</taxon>
        <taxon>Providencia</taxon>
    </lineage>
</organism>
<accession>B6XCX4</accession>
<dbReference type="GeneID" id="57293007"/>
<dbReference type="AlphaFoldDB" id="B6XCX4"/>
<proteinExistence type="predicted"/>
<sequence length="77" mass="8755">MDYYLTKSDRDGIVVLHKKVCPQLIQHSNAAYVGYYFGEYGAIQKVESMTASTVVSCPECMTDMQAENSVFEKKDKY</sequence>
<name>B6XCX4_9GAMM</name>
<dbReference type="eggNOG" id="ENOG502ZIE9">
    <property type="taxonomic scope" value="Bacteria"/>
</dbReference>
<reference evidence="1 2" key="2">
    <citation type="submission" date="2008-10" db="EMBL/GenBank/DDBJ databases">
        <authorList>
            <person name="Fulton L."/>
            <person name="Clifton S."/>
            <person name="Fulton B."/>
            <person name="Xu J."/>
            <person name="Minx P."/>
            <person name="Pepin K.H."/>
            <person name="Johnson M."/>
            <person name="Bhonagiri V."/>
            <person name="Nash W.E."/>
            <person name="Mardis E.R."/>
            <person name="Wilson R.K."/>
        </authorList>
    </citation>
    <scope>NUCLEOTIDE SEQUENCE [LARGE SCALE GENOMIC DNA]</scope>
    <source>
        <strain evidence="1 2">DSM 30120</strain>
    </source>
</reference>
<protein>
    <submittedName>
        <fullName evidence="1">Uncharacterized protein</fullName>
    </submittedName>
</protein>
<evidence type="ECO:0000313" key="2">
    <source>
        <dbReference type="Proteomes" id="UP000003729"/>
    </source>
</evidence>
<dbReference type="RefSeq" id="WP_006658150.1">
    <property type="nucleotide sequence ID" value="NZ_ABXW01000017.1"/>
</dbReference>
<dbReference type="Proteomes" id="UP000003729">
    <property type="component" value="Unassembled WGS sequence"/>
</dbReference>
<evidence type="ECO:0000313" key="1">
    <source>
        <dbReference type="EMBL" id="EEB46872.1"/>
    </source>
</evidence>
<gene>
    <name evidence="1" type="ORF">PROVALCAL_01191</name>
</gene>